<feature type="non-terminal residue" evidence="1">
    <location>
        <position position="1"/>
    </location>
</feature>
<evidence type="ECO:0000313" key="1">
    <source>
        <dbReference type="EMBL" id="KZP26711.1"/>
    </source>
</evidence>
<organism evidence="1 2">
    <name type="scientific">Athelia psychrophila</name>
    <dbReference type="NCBI Taxonomy" id="1759441"/>
    <lineage>
        <taxon>Eukaryota</taxon>
        <taxon>Fungi</taxon>
        <taxon>Dikarya</taxon>
        <taxon>Basidiomycota</taxon>
        <taxon>Agaricomycotina</taxon>
        <taxon>Agaricomycetes</taxon>
        <taxon>Agaricomycetidae</taxon>
        <taxon>Atheliales</taxon>
        <taxon>Atheliaceae</taxon>
        <taxon>Athelia</taxon>
    </lineage>
</organism>
<protein>
    <recommendedName>
        <fullName evidence="3">BRO1 domain-containing protein</fullName>
    </recommendedName>
</protein>
<dbReference type="EMBL" id="KV417513">
    <property type="protein sequence ID" value="KZP26711.1"/>
    <property type="molecule type" value="Genomic_DNA"/>
</dbReference>
<proteinExistence type="predicted"/>
<name>A0A166Q3C6_9AGAM</name>
<evidence type="ECO:0000313" key="2">
    <source>
        <dbReference type="Proteomes" id="UP000076532"/>
    </source>
</evidence>
<evidence type="ECO:0008006" key="3">
    <source>
        <dbReference type="Google" id="ProtNLM"/>
    </source>
</evidence>
<gene>
    <name evidence="1" type="ORF">FIBSPDRAFT_731947</name>
</gene>
<dbReference type="STRING" id="436010.A0A166Q3C6"/>
<dbReference type="OrthoDB" id="1607513at2759"/>
<sequence length="71" mass="8136">TIQMSATKHSMLSSTQAIFCGLQESLKDCLINLPNNAPLHLKESLIKAHQKLSDYYTKFDESPYYVWSSRN</sequence>
<accession>A0A166Q3C6</accession>
<dbReference type="AlphaFoldDB" id="A0A166Q3C6"/>
<dbReference type="Proteomes" id="UP000076532">
    <property type="component" value="Unassembled WGS sequence"/>
</dbReference>
<reference evidence="1 2" key="1">
    <citation type="journal article" date="2016" name="Mol. Biol. Evol.">
        <title>Comparative Genomics of Early-Diverging Mushroom-Forming Fungi Provides Insights into the Origins of Lignocellulose Decay Capabilities.</title>
        <authorList>
            <person name="Nagy L.G."/>
            <person name="Riley R."/>
            <person name="Tritt A."/>
            <person name="Adam C."/>
            <person name="Daum C."/>
            <person name="Floudas D."/>
            <person name="Sun H."/>
            <person name="Yadav J.S."/>
            <person name="Pangilinan J."/>
            <person name="Larsson K.H."/>
            <person name="Matsuura K."/>
            <person name="Barry K."/>
            <person name="Labutti K."/>
            <person name="Kuo R."/>
            <person name="Ohm R.A."/>
            <person name="Bhattacharya S.S."/>
            <person name="Shirouzu T."/>
            <person name="Yoshinaga Y."/>
            <person name="Martin F.M."/>
            <person name="Grigoriev I.V."/>
            <person name="Hibbett D.S."/>
        </authorList>
    </citation>
    <scope>NUCLEOTIDE SEQUENCE [LARGE SCALE GENOMIC DNA]</scope>
    <source>
        <strain evidence="1 2">CBS 109695</strain>
    </source>
</reference>
<keyword evidence="2" id="KW-1185">Reference proteome</keyword>